<feature type="domain" description="N-acetyltransferase" evidence="1">
    <location>
        <begin position="1"/>
        <end position="153"/>
    </location>
</feature>
<comment type="caution">
    <text evidence="2">The sequence shown here is derived from an EMBL/GenBank/DDBJ whole genome shotgun (WGS) entry which is preliminary data.</text>
</comment>
<dbReference type="EMBL" id="SLXQ01000003">
    <property type="protein sequence ID" value="TCP54199.1"/>
    <property type="molecule type" value="Genomic_DNA"/>
</dbReference>
<organism evidence="2 3">
    <name type="scientific">Tamaricihabitans halophyticus</name>
    <dbReference type="NCBI Taxonomy" id="1262583"/>
    <lineage>
        <taxon>Bacteria</taxon>
        <taxon>Bacillati</taxon>
        <taxon>Actinomycetota</taxon>
        <taxon>Actinomycetes</taxon>
        <taxon>Pseudonocardiales</taxon>
        <taxon>Pseudonocardiaceae</taxon>
        <taxon>Tamaricihabitans</taxon>
    </lineage>
</organism>
<keyword evidence="3" id="KW-1185">Reference proteome</keyword>
<keyword evidence="2" id="KW-0808">Transferase</keyword>
<name>A0A4R2QYD2_9PSEU</name>
<dbReference type="Proteomes" id="UP000294911">
    <property type="component" value="Unassembled WGS sequence"/>
</dbReference>
<sequence>MLIRREQAGDAAGIRDVHASAFAATSEAGTEPVEVGLVDALRESDAWLPQLAFVALRDAQIIGHVVCTRGKVGDTPALALGPIGVNARVQSGGIGSALMRTVLGAADALDEPLIALLGHIDYYPRFGFRLAAEFGITPPDPTWAPNFMVLPLHGYDPTMRGEFSYPAAFMNL</sequence>
<dbReference type="Gene3D" id="3.40.630.30">
    <property type="match status" value="1"/>
</dbReference>
<proteinExistence type="predicted"/>
<dbReference type="GO" id="GO:0016747">
    <property type="term" value="F:acyltransferase activity, transferring groups other than amino-acyl groups"/>
    <property type="evidence" value="ECO:0007669"/>
    <property type="project" value="InterPro"/>
</dbReference>
<protein>
    <submittedName>
        <fullName evidence="2">Putative acetyltransferase</fullName>
    </submittedName>
</protein>
<reference evidence="2 3" key="1">
    <citation type="submission" date="2019-03" db="EMBL/GenBank/DDBJ databases">
        <title>Genomic Encyclopedia of Type Strains, Phase IV (KMG-IV): sequencing the most valuable type-strain genomes for metagenomic binning, comparative biology and taxonomic classification.</title>
        <authorList>
            <person name="Goeker M."/>
        </authorList>
    </citation>
    <scope>NUCLEOTIDE SEQUENCE [LARGE SCALE GENOMIC DNA]</scope>
    <source>
        <strain evidence="2 3">DSM 45765</strain>
    </source>
</reference>
<evidence type="ECO:0000313" key="3">
    <source>
        <dbReference type="Proteomes" id="UP000294911"/>
    </source>
</evidence>
<dbReference type="RefSeq" id="WP_132876961.1">
    <property type="nucleotide sequence ID" value="NZ_SLXQ01000003.1"/>
</dbReference>
<accession>A0A4R2QYD2</accession>
<dbReference type="Pfam" id="PF00583">
    <property type="entry name" value="Acetyltransf_1"/>
    <property type="match status" value="1"/>
</dbReference>
<dbReference type="OrthoDB" id="9797178at2"/>
<dbReference type="CDD" id="cd04301">
    <property type="entry name" value="NAT_SF"/>
    <property type="match status" value="1"/>
</dbReference>
<dbReference type="InterPro" id="IPR016181">
    <property type="entry name" value="Acyl_CoA_acyltransferase"/>
</dbReference>
<gene>
    <name evidence="2" type="ORF">EV191_103242</name>
</gene>
<dbReference type="SUPFAM" id="SSF55729">
    <property type="entry name" value="Acyl-CoA N-acyltransferases (Nat)"/>
    <property type="match status" value="1"/>
</dbReference>
<dbReference type="PROSITE" id="PS51186">
    <property type="entry name" value="GNAT"/>
    <property type="match status" value="1"/>
</dbReference>
<evidence type="ECO:0000313" key="2">
    <source>
        <dbReference type="EMBL" id="TCP54199.1"/>
    </source>
</evidence>
<dbReference type="AlphaFoldDB" id="A0A4R2QYD2"/>
<evidence type="ECO:0000259" key="1">
    <source>
        <dbReference type="PROSITE" id="PS51186"/>
    </source>
</evidence>
<dbReference type="InterPro" id="IPR000182">
    <property type="entry name" value="GNAT_dom"/>
</dbReference>